<dbReference type="EnsemblMetazoa" id="CapteT205817">
    <property type="protein sequence ID" value="CapteP205817"/>
    <property type="gene ID" value="CapteG205817"/>
</dbReference>
<dbReference type="PANTHER" id="PTHR46670">
    <property type="entry name" value="ENDO/EXONUCLEASE/PHOSPHATASE DOMAIN-CONTAINING PROTEIN"/>
    <property type="match status" value="1"/>
</dbReference>
<sequence length="340" mass="38708">MTTVIEILELRLQLASLQDNLKQFMSHPSKPENEENSNNLTLSFAEAVKNTMKETLNDQETRADVIISEVKDEGKDLEFMTGLCEKMKQTSKPKQVRFQSEFDARTFRVRYDEIKSKEDTPVVQMRPSKTKKEQEGYNKMKEINKKLNENAKKEDANHSFSLRDDCTIWSAKSGKHGGPINSKKKLLKIGLINSRPLYNKTQEINDLILDHEFEVLVITKTWLRGNIGDNAVITELTPSSFKVDHVPKGSRGGGVAVGSRKNLRLNNMSKLKYSSLEFMDCQLDTQPKSNMLRDLCSSFGLSQHVYGATHRHGHTLDLFFIKSNSSLDLNISVQDLCKHL</sequence>
<name>R7TIA5_CAPTE</name>
<dbReference type="EMBL" id="KB310569">
    <property type="protein sequence ID" value="ELT91276.1"/>
    <property type="molecule type" value="Genomic_DNA"/>
</dbReference>
<protein>
    <recommendedName>
        <fullName evidence="4">Endonuclease/exonuclease/phosphatase domain-containing protein</fullName>
    </recommendedName>
</protein>
<organism evidence="1">
    <name type="scientific">Capitella teleta</name>
    <name type="common">Polychaete worm</name>
    <dbReference type="NCBI Taxonomy" id="283909"/>
    <lineage>
        <taxon>Eukaryota</taxon>
        <taxon>Metazoa</taxon>
        <taxon>Spiralia</taxon>
        <taxon>Lophotrochozoa</taxon>
        <taxon>Annelida</taxon>
        <taxon>Polychaeta</taxon>
        <taxon>Sedentaria</taxon>
        <taxon>Scolecida</taxon>
        <taxon>Capitellidae</taxon>
        <taxon>Capitella</taxon>
    </lineage>
</organism>
<keyword evidence="3" id="KW-1185">Reference proteome</keyword>
<evidence type="ECO:0008006" key="4">
    <source>
        <dbReference type="Google" id="ProtNLM"/>
    </source>
</evidence>
<evidence type="ECO:0000313" key="2">
    <source>
        <dbReference type="EnsemblMetazoa" id="CapteP205817"/>
    </source>
</evidence>
<dbReference type="EMBL" id="AMQN01013882">
    <property type="status" value="NOT_ANNOTATED_CDS"/>
    <property type="molecule type" value="Genomic_DNA"/>
</dbReference>
<dbReference type="HOGENOM" id="CLU_070419_0_0_1"/>
<reference evidence="3" key="1">
    <citation type="submission" date="2012-12" db="EMBL/GenBank/DDBJ databases">
        <authorList>
            <person name="Hellsten U."/>
            <person name="Grimwood J."/>
            <person name="Chapman J.A."/>
            <person name="Shapiro H."/>
            <person name="Aerts A."/>
            <person name="Otillar R.P."/>
            <person name="Terry A.Y."/>
            <person name="Boore J.L."/>
            <person name="Simakov O."/>
            <person name="Marletaz F."/>
            <person name="Cho S.-J."/>
            <person name="Edsinger-Gonzales E."/>
            <person name="Havlak P."/>
            <person name="Kuo D.-H."/>
            <person name="Larsson T."/>
            <person name="Lv J."/>
            <person name="Arendt D."/>
            <person name="Savage R."/>
            <person name="Osoegawa K."/>
            <person name="de Jong P."/>
            <person name="Lindberg D.R."/>
            <person name="Seaver E.C."/>
            <person name="Weisblat D.A."/>
            <person name="Putnam N.H."/>
            <person name="Grigoriev I.V."/>
            <person name="Rokhsar D.S."/>
        </authorList>
    </citation>
    <scope>NUCLEOTIDE SEQUENCE</scope>
    <source>
        <strain evidence="3">I ESC-2004</strain>
    </source>
</reference>
<gene>
    <name evidence="1" type="ORF">CAPTEDRAFT_205817</name>
</gene>
<evidence type="ECO:0000313" key="1">
    <source>
        <dbReference type="EMBL" id="ELT91276.1"/>
    </source>
</evidence>
<proteinExistence type="predicted"/>
<reference evidence="2" key="3">
    <citation type="submission" date="2015-06" db="UniProtKB">
        <authorList>
            <consortium name="EnsemblMetazoa"/>
        </authorList>
    </citation>
    <scope>IDENTIFICATION</scope>
</reference>
<dbReference type="PANTHER" id="PTHR46670:SF3">
    <property type="entry name" value="ENDONUCLEASE_EXONUCLEASE_PHOSPHATASE DOMAIN-CONTAINING PROTEIN"/>
    <property type="match status" value="1"/>
</dbReference>
<accession>R7TIA5</accession>
<dbReference type="Proteomes" id="UP000014760">
    <property type="component" value="Unassembled WGS sequence"/>
</dbReference>
<evidence type="ECO:0000313" key="3">
    <source>
        <dbReference type="Proteomes" id="UP000014760"/>
    </source>
</evidence>
<dbReference type="AlphaFoldDB" id="R7TIA5"/>
<reference evidence="1 3" key="2">
    <citation type="journal article" date="2013" name="Nature">
        <title>Insights into bilaterian evolution from three spiralian genomes.</title>
        <authorList>
            <person name="Simakov O."/>
            <person name="Marletaz F."/>
            <person name="Cho S.J."/>
            <person name="Edsinger-Gonzales E."/>
            <person name="Havlak P."/>
            <person name="Hellsten U."/>
            <person name="Kuo D.H."/>
            <person name="Larsson T."/>
            <person name="Lv J."/>
            <person name="Arendt D."/>
            <person name="Savage R."/>
            <person name="Osoegawa K."/>
            <person name="de Jong P."/>
            <person name="Grimwood J."/>
            <person name="Chapman J.A."/>
            <person name="Shapiro H."/>
            <person name="Aerts A."/>
            <person name="Otillar R.P."/>
            <person name="Terry A.Y."/>
            <person name="Boore J.L."/>
            <person name="Grigoriev I.V."/>
            <person name="Lindberg D.R."/>
            <person name="Seaver E.C."/>
            <person name="Weisblat D.A."/>
            <person name="Putnam N.H."/>
            <person name="Rokhsar D.S."/>
        </authorList>
    </citation>
    <scope>NUCLEOTIDE SEQUENCE</scope>
    <source>
        <strain evidence="1 3">I ESC-2004</strain>
    </source>
</reference>